<dbReference type="CDD" id="cd03190">
    <property type="entry name" value="GST_C_Omega_like"/>
    <property type="match status" value="1"/>
</dbReference>
<dbReference type="InterPro" id="IPR010987">
    <property type="entry name" value="Glutathione-S-Trfase_C-like"/>
</dbReference>
<dbReference type="PANTHER" id="PTHR32419">
    <property type="entry name" value="GLUTATHIONYL-HYDROQUINONE REDUCTASE"/>
    <property type="match status" value="1"/>
</dbReference>
<dbReference type="PANTHER" id="PTHR32419:SF6">
    <property type="entry name" value="GLUTATHIONE S-TRANSFERASE OMEGA-LIKE 1-RELATED"/>
    <property type="match status" value="1"/>
</dbReference>
<dbReference type="InterPro" id="IPR036282">
    <property type="entry name" value="Glutathione-S-Trfase_C_sf"/>
</dbReference>
<proteinExistence type="predicted"/>
<comment type="caution">
    <text evidence="2">The sequence shown here is derived from an EMBL/GenBank/DDBJ whole genome shotgun (WGS) entry which is preliminary data.</text>
</comment>
<protein>
    <recommendedName>
        <fullName evidence="1">GST C-terminal domain-containing protein</fullName>
    </recommendedName>
</protein>
<dbReference type="InterPro" id="IPR004045">
    <property type="entry name" value="Glutathione_S-Trfase_N"/>
</dbReference>
<dbReference type="Gene3D" id="3.40.30.10">
    <property type="entry name" value="Glutaredoxin"/>
    <property type="match status" value="1"/>
</dbReference>
<dbReference type="InterPro" id="IPR016639">
    <property type="entry name" value="GST_Omega/GSH"/>
</dbReference>
<dbReference type="SUPFAM" id="SSF52833">
    <property type="entry name" value="Thioredoxin-like"/>
    <property type="match status" value="1"/>
</dbReference>
<dbReference type="SUPFAM" id="SSF47616">
    <property type="entry name" value="GST C-terminal domain-like"/>
    <property type="match status" value="1"/>
</dbReference>
<dbReference type="InterPro" id="IPR036249">
    <property type="entry name" value="Thioredoxin-like_sf"/>
</dbReference>
<dbReference type="Pfam" id="PF13410">
    <property type="entry name" value="GST_C_2"/>
    <property type="match status" value="1"/>
</dbReference>
<feature type="domain" description="GST C-terminal" evidence="1">
    <location>
        <begin position="174"/>
        <end position="277"/>
    </location>
</feature>
<dbReference type="PROSITE" id="PS50405">
    <property type="entry name" value="GST_CTER"/>
    <property type="match status" value="1"/>
</dbReference>
<evidence type="ECO:0000313" key="3">
    <source>
        <dbReference type="Proteomes" id="UP001305779"/>
    </source>
</evidence>
<dbReference type="PIRSF" id="PIRSF015753">
    <property type="entry name" value="GST"/>
    <property type="match status" value="1"/>
</dbReference>
<evidence type="ECO:0000259" key="1">
    <source>
        <dbReference type="PROSITE" id="PS50405"/>
    </source>
</evidence>
<name>A0ABR0E5W2_ZASCE</name>
<dbReference type="Proteomes" id="UP001305779">
    <property type="component" value="Unassembled WGS sequence"/>
</dbReference>
<dbReference type="Pfam" id="PF13409">
    <property type="entry name" value="GST_N_2"/>
    <property type="match status" value="1"/>
</dbReference>
<dbReference type="Gene3D" id="1.20.1050.10">
    <property type="match status" value="1"/>
</dbReference>
<accession>A0ABR0E5W2</accession>
<sequence>MAQDEEEYMTLPKKFEDGKGAFKRPEQQFRNWISRDAQAEFPAEKDRYHLYVSYACPWAHRTLIARKLKGLEDFITFTSLHWDMRSKGWRFATADEAAPNENVTPDPLHPGSTHMRDVYFAVKPDYDGRFTVPVLYDKRENRIVSNESSEIIRMLYYEFDHLLPEEFAELNLFPSGLQNEIEETNEWTYSGINDGVYKTGFSMTQESYDRNVKTLFESLDRAEKHLASSKGPYYFGDKPTEADIRLYVTIIRFDVVYVQHFMCNIRDIRSGYPALHK</sequence>
<keyword evidence="3" id="KW-1185">Reference proteome</keyword>
<gene>
    <name evidence="2" type="ORF">PRZ48_012804</name>
</gene>
<reference evidence="2 3" key="1">
    <citation type="journal article" date="2023" name="G3 (Bethesda)">
        <title>A chromosome-level genome assembly of Zasmidium syzygii isolated from banana leaves.</title>
        <authorList>
            <person name="van Westerhoven A.C."/>
            <person name="Mehrabi R."/>
            <person name="Talebi R."/>
            <person name="Steentjes M.B.F."/>
            <person name="Corcolon B."/>
            <person name="Chong P.A."/>
            <person name="Kema G.H.J."/>
            <person name="Seidl M.F."/>
        </authorList>
    </citation>
    <scope>NUCLEOTIDE SEQUENCE [LARGE SCALE GENOMIC DNA]</scope>
    <source>
        <strain evidence="2 3">P124</strain>
    </source>
</reference>
<dbReference type="InterPro" id="IPR047047">
    <property type="entry name" value="GST_Omega-like_C"/>
</dbReference>
<dbReference type="EMBL" id="JAXOVC010000010">
    <property type="protein sequence ID" value="KAK4496820.1"/>
    <property type="molecule type" value="Genomic_DNA"/>
</dbReference>
<organism evidence="2 3">
    <name type="scientific">Zasmidium cellare</name>
    <name type="common">Wine cellar mold</name>
    <name type="synonym">Racodium cellare</name>
    <dbReference type="NCBI Taxonomy" id="395010"/>
    <lineage>
        <taxon>Eukaryota</taxon>
        <taxon>Fungi</taxon>
        <taxon>Dikarya</taxon>
        <taxon>Ascomycota</taxon>
        <taxon>Pezizomycotina</taxon>
        <taxon>Dothideomycetes</taxon>
        <taxon>Dothideomycetidae</taxon>
        <taxon>Mycosphaerellales</taxon>
        <taxon>Mycosphaerellaceae</taxon>
        <taxon>Zasmidium</taxon>
    </lineage>
</organism>
<evidence type="ECO:0000313" key="2">
    <source>
        <dbReference type="EMBL" id="KAK4496820.1"/>
    </source>
</evidence>